<proteinExistence type="predicted"/>
<reference evidence="1 2" key="1">
    <citation type="journal article" date="2018" name="Science">
        <title>The opium poppy genome and morphinan production.</title>
        <authorList>
            <person name="Guo L."/>
            <person name="Winzer T."/>
            <person name="Yang X."/>
            <person name="Li Y."/>
            <person name="Ning Z."/>
            <person name="He Z."/>
            <person name="Teodor R."/>
            <person name="Lu Y."/>
            <person name="Bowser T.A."/>
            <person name="Graham I.A."/>
            <person name="Ye K."/>
        </authorList>
    </citation>
    <scope>NUCLEOTIDE SEQUENCE [LARGE SCALE GENOMIC DNA]</scope>
    <source>
        <strain evidence="2">cv. HN1</strain>
        <tissue evidence="1">Leaves</tissue>
    </source>
</reference>
<keyword evidence="2" id="KW-1185">Reference proteome</keyword>
<dbReference type="Gramene" id="RZC55348">
    <property type="protein sequence ID" value="RZC55348"/>
    <property type="gene ID" value="C5167_014215"/>
</dbReference>
<protein>
    <submittedName>
        <fullName evidence="1">Uncharacterized protein</fullName>
    </submittedName>
</protein>
<gene>
    <name evidence="1" type="ORF">C5167_014215</name>
</gene>
<accession>A0A4Y7J6G5</accession>
<sequence>MNFISCCINTNSTIFSLHLRPQSPIQCHITILTPSATPISATSTSTTPSPPAIPHHLKPHSNLVQSSLLSTVLLLPDFDSAAILKLLATVTHQHLHPHITSQAHYAFTTGYNPLQTQLLCLQSPTLALPATSCQHHSKPQFPASDPLHYVSRT</sequence>
<name>A0A4Y7J6G5_PAPSO</name>
<evidence type="ECO:0000313" key="2">
    <source>
        <dbReference type="Proteomes" id="UP000316621"/>
    </source>
</evidence>
<dbReference type="AlphaFoldDB" id="A0A4Y7J6G5"/>
<organism evidence="1 2">
    <name type="scientific">Papaver somniferum</name>
    <name type="common">Opium poppy</name>
    <dbReference type="NCBI Taxonomy" id="3469"/>
    <lineage>
        <taxon>Eukaryota</taxon>
        <taxon>Viridiplantae</taxon>
        <taxon>Streptophyta</taxon>
        <taxon>Embryophyta</taxon>
        <taxon>Tracheophyta</taxon>
        <taxon>Spermatophyta</taxon>
        <taxon>Magnoliopsida</taxon>
        <taxon>Ranunculales</taxon>
        <taxon>Papaveraceae</taxon>
        <taxon>Papaveroideae</taxon>
        <taxon>Papaver</taxon>
    </lineage>
</organism>
<dbReference type="Proteomes" id="UP000316621">
    <property type="component" value="Chromosome 3"/>
</dbReference>
<evidence type="ECO:0000313" key="1">
    <source>
        <dbReference type="EMBL" id="RZC55348.1"/>
    </source>
</evidence>
<dbReference type="EMBL" id="CM010717">
    <property type="protein sequence ID" value="RZC55348.1"/>
    <property type="molecule type" value="Genomic_DNA"/>
</dbReference>